<evidence type="ECO:0000259" key="1">
    <source>
        <dbReference type="Pfam" id="PF08401"/>
    </source>
</evidence>
<evidence type="ECO:0000313" key="4">
    <source>
        <dbReference type="Proteomes" id="UP000789325"/>
    </source>
</evidence>
<organism evidence="3 4">
    <name type="scientific">Rubneribacter badeniensis</name>
    <dbReference type="NCBI Taxonomy" id="2070688"/>
    <lineage>
        <taxon>Bacteria</taxon>
        <taxon>Bacillati</taxon>
        <taxon>Actinomycetota</taxon>
        <taxon>Coriobacteriia</taxon>
        <taxon>Eggerthellales</taxon>
        <taxon>Eggerthellaceae</taxon>
        <taxon>Rubneribacter</taxon>
    </lineage>
</organism>
<comment type="caution">
    <text evidence="3">The sequence shown here is derived from an EMBL/GenBank/DDBJ whole genome shotgun (WGS) entry which is preliminary data.</text>
</comment>
<feature type="domain" description="N-terminal" evidence="1">
    <location>
        <begin position="9"/>
        <end position="141"/>
    </location>
</feature>
<dbReference type="Proteomes" id="UP000789325">
    <property type="component" value="Unassembled WGS sequence"/>
</dbReference>
<proteinExistence type="predicted"/>
<gene>
    <name evidence="3" type="ORF">K8V16_06295</name>
</gene>
<evidence type="ECO:0000313" key="3">
    <source>
        <dbReference type="EMBL" id="HJH43391.1"/>
    </source>
</evidence>
<reference evidence="3" key="1">
    <citation type="journal article" date="2021" name="PeerJ">
        <title>Extensive microbial diversity within the chicken gut microbiome revealed by metagenomics and culture.</title>
        <authorList>
            <person name="Gilroy R."/>
            <person name="Ravi A."/>
            <person name="Getino M."/>
            <person name="Pursley I."/>
            <person name="Horton D.L."/>
            <person name="Alikhan N.F."/>
            <person name="Baker D."/>
            <person name="Gharbi K."/>
            <person name="Hall N."/>
            <person name="Watson M."/>
            <person name="Adriaenssens E.M."/>
            <person name="Foster-Nyarko E."/>
            <person name="Jarju S."/>
            <person name="Secka A."/>
            <person name="Antonio M."/>
            <person name="Oren A."/>
            <person name="Chaudhuri R.R."/>
            <person name="La Ragione R."/>
            <person name="Hildebrand F."/>
            <person name="Pallen M.J."/>
        </authorList>
    </citation>
    <scope>NUCLEOTIDE SEQUENCE</scope>
    <source>
        <strain evidence="3">USAMLcec12-2067</strain>
    </source>
</reference>
<dbReference type="AlphaFoldDB" id="A0A9D2VKQ1"/>
<dbReference type="Pfam" id="PF18818">
    <property type="entry name" value="MPTase-PolyVal"/>
    <property type="match status" value="1"/>
</dbReference>
<dbReference type="EMBL" id="DYZL01000127">
    <property type="protein sequence ID" value="HJH43391.1"/>
    <property type="molecule type" value="Genomic_DNA"/>
</dbReference>
<sequence length="385" mass="43097">MALPDKVKQAWQALADQMIADMDRNGLMWVRDWASADPPCNGVTGEQYRGRNMLLLMAAIRVHGFTDPRFMTFNTAKRAGYNVRKGEKSCAVIEKWKPIAILKSEPDKRIKQPKTDEEWAEARENPDIEVVVRCVGYFNVFNATQIDGIEPYVGSELLVSNLDDNAIETMKRMSPCPVCELPQNQAFYSPRDDEITMPMRSQFSTFGGFARTLLHEQGHATGAPSRLDRDMGGRFGTDKYAREELVAELSSMFSAQALGIRFDDVEEGRFTQSDYWKNHAAYLKSWSKRFDDPAAEIRAVVPKAIAASDLVVGRYRSEGILDTWTQIRYETTIDPYGPVAFPLVPVAPEVKRDPSSIAATATAVALTASAASDRREQNHASRVTI</sequence>
<accession>A0A9D2VKQ1</accession>
<dbReference type="GO" id="GO:0003697">
    <property type="term" value="F:single-stranded DNA binding"/>
    <property type="evidence" value="ECO:0007669"/>
    <property type="project" value="InterPro"/>
</dbReference>
<protein>
    <submittedName>
        <fullName evidence="3">SsDNA-binding domain-containing protein</fullName>
    </submittedName>
</protein>
<evidence type="ECO:0000259" key="2">
    <source>
        <dbReference type="Pfam" id="PF18818"/>
    </source>
</evidence>
<reference evidence="3" key="2">
    <citation type="submission" date="2021-09" db="EMBL/GenBank/DDBJ databases">
        <authorList>
            <person name="Gilroy R."/>
        </authorList>
    </citation>
    <scope>NUCLEOTIDE SEQUENCE</scope>
    <source>
        <strain evidence="3">USAMLcec12-2067</strain>
    </source>
</reference>
<dbReference type="InterPro" id="IPR041459">
    <property type="entry name" value="MPTase-PolyVal"/>
</dbReference>
<feature type="domain" description="Polyvalent protein metallopeptidase" evidence="2">
    <location>
        <begin position="183"/>
        <end position="294"/>
    </location>
</feature>
<dbReference type="InterPro" id="IPR013610">
    <property type="entry name" value="ArdC_N"/>
</dbReference>
<dbReference type="Pfam" id="PF08401">
    <property type="entry name" value="ArdcN"/>
    <property type="match status" value="1"/>
</dbReference>
<name>A0A9D2VKQ1_9ACTN</name>